<protein>
    <submittedName>
        <fullName evidence="1">DUF2125 domain-containing protein</fullName>
    </submittedName>
</protein>
<dbReference type="Proteomes" id="UP000597459">
    <property type="component" value="Unassembled WGS sequence"/>
</dbReference>
<dbReference type="AlphaFoldDB" id="A0A967B580"/>
<sequence length="358" mass="38306">MRKLRNVVTGRSSRIGLIVALVILVGGGGVLARQAGNRAILGGLEASRHDLAQHGWSVSWRVVRPRWALFVATVEFVDFRVSATVGDFRVFYGADALAVRRPHFFSHDVMMFPGKRQALVVNRREETVLALRLVSERTRLVAQLSSEGVVRSLALTMPQVTTDLAALPALVPTRSLPAMLVAEGVRVRLHNRPQDRGGLAVDIGLEALRLPVSWPGLGDTLRGVEAAFSLPVTTGRETFLLHLAQGKLGVASAALSGRMTGWPVPTGDFDLVLRGVDVATQNMAASGAVSPEVGEAAAVLGRIARHDASPVPNGGDTKAKSGKEPLVDLPLRLREGRWWVGTLPLSAVSGLIARSRQP</sequence>
<name>A0A967B580_9PROT</name>
<proteinExistence type="predicted"/>
<organism evidence="1 2">
    <name type="scientific">Acetobacter estunensis</name>
    <dbReference type="NCBI Taxonomy" id="104097"/>
    <lineage>
        <taxon>Bacteria</taxon>
        <taxon>Pseudomonadati</taxon>
        <taxon>Pseudomonadota</taxon>
        <taxon>Alphaproteobacteria</taxon>
        <taxon>Acetobacterales</taxon>
        <taxon>Acetobacteraceae</taxon>
        <taxon>Acetobacter</taxon>
    </lineage>
</organism>
<keyword evidence="2" id="KW-1185">Reference proteome</keyword>
<accession>A0A967B580</accession>
<evidence type="ECO:0000313" key="1">
    <source>
        <dbReference type="EMBL" id="NHO53444.1"/>
    </source>
</evidence>
<comment type="caution">
    <text evidence="1">The sequence shown here is derived from an EMBL/GenBank/DDBJ whole genome shotgun (WGS) entry which is preliminary data.</text>
</comment>
<dbReference type="EMBL" id="WOTH01000008">
    <property type="protein sequence ID" value="NHO53444.1"/>
    <property type="molecule type" value="Genomic_DNA"/>
</dbReference>
<evidence type="ECO:0000313" key="2">
    <source>
        <dbReference type="Proteomes" id="UP000597459"/>
    </source>
</evidence>
<reference evidence="1" key="1">
    <citation type="submission" date="2019-11" db="EMBL/GenBank/DDBJ databases">
        <title>Description of new Acetobacter species.</title>
        <authorList>
            <person name="Cleenwerck I."/>
            <person name="Sombolestani A.S."/>
        </authorList>
    </citation>
    <scope>NUCLEOTIDE SEQUENCE</scope>
    <source>
        <strain evidence="1">LMG 1626</strain>
    </source>
</reference>
<gene>
    <name evidence="1" type="ORF">GOB87_05625</name>
</gene>